<keyword evidence="2" id="KW-1185">Reference proteome</keyword>
<evidence type="ECO:0000313" key="2">
    <source>
        <dbReference type="Proteomes" id="UP000635606"/>
    </source>
</evidence>
<proteinExistence type="predicted"/>
<comment type="caution">
    <text evidence="1">The sequence shown here is derived from an EMBL/GenBank/DDBJ whole genome shotgun (WGS) entry which is preliminary data.</text>
</comment>
<sequence length="58" mass="6724">MDSPQTVRLNGSRPTSRPNAATYHWLRTIEVMGVSVGAVTTRRKRHFRLAEMFRRARP</sequence>
<gene>
    <name evidence="1" type="ORF">Voc01_087020</name>
</gene>
<organism evidence="1 2">
    <name type="scientific">Virgisporangium ochraceum</name>
    <dbReference type="NCBI Taxonomy" id="65505"/>
    <lineage>
        <taxon>Bacteria</taxon>
        <taxon>Bacillati</taxon>
        <taxon>Actinomycetota</taxon>
        <taxon>Actinomycetes</taxon>
        <taxon>Micromonosporales</taxon>
        <taxon>Micromonosporaceae</taxon>
        <taxon>Virgisporangium</taxon>
    </lineage>
</organism>
<accession>A0A8J4A4M2</accession>
<protein>
    <submittedName>
        <fullName evidence="1">Uncharacterized protein</fullName>
    </submittedName>
</protein>
<reference evidence="1" key="1">
    <citation type="submission" date="2021-01" db="EMBL/GenBank/DDBJ databases">
        <title>Whole genome shotgun sequence of Virgisporangium ochraceum NBRC 16418.</title>
        <authorList>
            <person name="Komaki H."/>
            <person name="Tamura T."/>
        </authorList>
    </citation>
    <scope>NUCLEOTIDE SEQUENCE</scope>
    <source>
        <strain evidence="1">NBRC 16418</strain>
    </source>
</reference>
<dbReference type="Proteomes" id="UP000635606">
    <property type="component" value="Unassembled WGS sequence"/>
</dbReference>
<dbReference type="EMBL" id="BOPH01000125">
    <property type="protein sequence ID" value="GIJ73785.1"/>
    <property type="molecule type" value="Genomic_DNA"/>
</dbReference>
<evidence type="ECO:0000313" key="1">
    <source>
        <dbReference type="EMBL" id="GIJ73785.1"/>
    </source>
</evidence>
<name>A0A8J4A4M2_9ACTN</name>
<dbReference type="AlphaFoldDB" id="A0A8J4A4M2"/>